<name>A0ABP5V400_9ACTN</name>
<accession>A0ABP5V400</accession>
<organism evidence="3 4">
    <name type="scientific">Dactylosporangium salmoneum</name>
    <dbReference type="NCBI Taxonomy" id="53361"/>
    <lineage>
        <taxon>Bacteria</taxon>
        <taxon>Bacillati</taxon>
        <taxon>Actinomycetota</taxon>
        <taxon>Actinomycetes</taxon>
        <taxon>Micromonosporales</taxon>
        <taxon>Micromonosporaceae</taxon>
        <taxon>Dactylosporangium</taxon>
    </lineage>
</organism>
<feature type="region of interest" description="Disordered" evidence="1">
    <location>
        <begin position="1"/>
        <end position="24"/>
    </location>
</feature>
<keyword evidence="2" id="KW-1133">Transmembrane helix</keyword>
<sequence length="141" mass="15542">MTDVNETHATSKYPPGRYGRRREPQPRRRWLMLTLAAVVAVAGLAIAWQLYVQYGPQEYEPQVQRFYNVTNDGVTVDFVVRKEAGKRATCSVRARSASGEEVGLAQVDVPTGAEALVTYRLATSDRPVTAEVPACGPFKGK</sequence>
<dbReference type="InterPro" id="IPR025443">
    <property type="entry name" value="DUF4307"/>
</dbReference>
<evidence type="ECO:0008006" key="5">
    <source>
        <dbReference type="Google" id="ProtNLM"/>
    </source>
</evidence>
<protein>
    <recommendedName>
        <fullName evidence="5">DUF4307 domain-containing protein</fullName>
    </recommendedName>
</protein>
<evidence type="ECO:0000313" key="4">
    <source>
        <dbReference type="Proteomes" id="UP001501444"/>
    </source>
</evidence>
<evidence type="ECO:0000313" key="3">
    <source>
        <dbReference type="EMBL" id="GAA2391530.1"/>
    </source>
</evidence>
<dbReference type="Proteomes" id="UP001501444">
    <property type="component" value="Unassembled WGS sequence"/>
</dbReference>
<evidence type="ECO:0000256" key="1">
    <source>
        <dbReference type="SAM" id="MobiDB-lite"/>
    </source>
</evidence>
<keyword evidence="2" id="KW-0812">Transmembrane</keyword>
<evidence type="ECO:0000256" key="2">
    <source>
        <dbReference type="SAM" id="Phobius"/>
    </source>
</evidence>
<keyword evidence="4" id="KW-1185">Reference proteome</keyword>
<dbReference type="EMBL" id="BAAARV010000124">
    <property type="protein sequence ID" value="GAA2391530.1"/>
    <property type="molecule type" value="Genomic_DNA"/>
</dbReference>
<comment type="caution">
    <text evidence="3">The sequence shown here is derived from an EMBL/GenBank/DDBJ whole genome shotgun (WGS) entry which is preliminary data.</text>
</comment>
<dbReference type="Pfam" id="PF14155">
    <property type="entry name" value="DUF4307"/>
    <property type="match status" value="1"/>
</dbReference>
<keyword evidence="2" id="KW-0472">Membrane</keyword>
<gene>
    <name evidence="3" type="ORF">GCM10010170_103920</name>
</gene>
<dbReference type="RefSeq" id="WP_344620179.1">
    <property type="nucleotide sequence ID" value="NZ_BAAARV010000124.1"/>
</dbReference>
<reference evidence="4" key="1">
    <citation type="journal article" date="2019" name="Int. J. Syst. Evol. Microbiol.">
        <title>The Global Catalogue of Microorganisms (GCM) 10K type strain sequencing project: providing services to taxonomists for standard genome sequencing and annotation.</title>
        <authorList>
            <consortium name="The Broad Institute Genomics Platform"/>
            <consortium name="The Broad Institute Genome Sequencing Center for Infectious Disease"/>
            <person name="Wu L."/>
            <person name="Ma J."/>
        </authorList>
    </citation>
    <scope>NUCLEOTIDE SEQUENCE [LARGE SCALE GENOMIC DNA]</scope>
    <source>
        <strain evidence="4">JCM 3272</strain>
    </source>
</reference>
<proteinExistence type="predicted"/>
<feature type="transmembrane region" description="Helical" evidence="2">
    <location>
        <begin position="30"/>
        <end position="51"/>
    </location>
</feature>